<evidence type="ECO:0000256" key="1">
    <source>
        <dbReference type="ARBA" id="ARBA00004651"/>
    </source>
</evidence>
<reference evidence="8" key="1">
    <citation type="submission" date="2011-05" db="EMBL/GenBank/DDBJ databases">
        <title>Unity in variety -- the pan-genome of the Chlamydiae.</title>
        <authorList>
            <person name="Collingro A."/>
            <person name="Tischler P."/>
            <person name="Weinmaier T."/>
            <person name="Penz T."/>
            <person name="Heinz E."/>
            <person name="Brunham R.C."/>
            <person name="Read T.D."/>
            <person name="Bavoil P.M."/>
            <person name="Sachse K."/>
            <person name="Kahane S."/>
            <person name="Friedman M.G."/>
            <person name="Rattei T."/>
            <person name="Myers G.S.A."/>
            <person name="Horn M."/>
        </authorList>
    </citation>
    <scope>NUCLEOTIDE SEQUENCE</scope>
    <source>
        <strain evidence="8">2032/99</strain>
    </source>
</reference>
<sequence>MTDNYWEFFLNSSLSIEDPGAVFILLFLFLARMLPIIALSPFFGARVLPHPVKLAFAISLFAIFVPHLLVVTQSKLSFTPLSLALFAKELFVGYLIGFLISIPFTIVQTAGMLIDHQRGGASLMVNDPTIQNQSSPLGTMFNMVLIYIFFMIDGPFYFIDAINTSYSAIPPDRFFNPQFFDKNSAFSEIAFQLLNNAMVLAIQFASPALIAILMTDVFLGIANRLATQVQITFLGLPLKSLLGLTLITIGWKVLINQMAEDSHRWMNVIDRVLIIFDIGRQ</sequence>
<evidence type="ECO:0000256" key="4">
    <source>
        <dbReference type="ARBA" id="ARBA00022692"/>
    </source>
</evidence>
<gene>
    <name evidence="8" type="primary">sctT</name>
    <name evidence="8" type="synonym">cdsT</name>
    <name evidence="8" type="ORF">WCH_BS10400</name>
</gene>
<dbReference type="PRINTS" id="PR00953">
    <property type="entry name" value="TYPE3IMRPROT"/>
</dbReference>
<evidence type="ECO:0000256" key="3">
    <source>
        <dbReference type="ARBA" id="ARBA00022475"/>
    </source>
</evidence>
<feature type="transmembrane region" description="Helical" evidence="7">
    <location>
        <begin position="231"/>
        <end position="251"/>
    </location>
</feature>
<feature type="transmembrane region" description="Helical" evidence="7">
    <location>
        <begin position="91"/>
        <end position="114"/>
    </location>
</feature>
<comment type="subcellular location">
    <subcellularLocation>
        <location evidence="1">Cell membrane</location>
        <topology evidence="1">Multi-pass membrane protein</topology>
    </subcellularLocation>
</comment>
<dbReference type="EMBL" id="FR872638">
    <property type="protein sequence ID" value="CCB90782.1"/>
    <property type="molecule type" value="Genomic_DNA"/>
</dbReference>
<feature type="transmembrane region" description="Helical" evidence="7">
    <location>
        <begin position="54"/>
        <end position="71"/>
    </location>
</feature>
<organism evidence="8">
    <name type="scientific">Waddlia chondrophila 2032/99</name>
    <dbReference type="NCBI Taxonomy" id="765953"/>
    <lineage>
        <taxon>Bacteria</taxon>
        <taxon>Pseudomonadati</taxon>
        <taxon>Chlamydiota</taxon>
        <taxon>Chlamydiia</taxon>
        <taxon>Parachlamydiales</taxon>
        <taxon>Waddliaceae</taxon>
        <taxon>Waddlia</taxon>
    </lineage>
</organism>
<proteinExistence type="inferred from homology"/>
<dbReference type="InterPro" id="IPR002010">
    <property type="entry name" value="T3SS_IM_R"/>
</dbReference>
<evidence type="ECO:0000256" key="7">
    <source>
        <dbReference type="SAM" id="Phobius"/>
    </source>
</evidence>
<accession>F8LBB8</accession>
<dbReference type="AlphaFoldDB" id="F8LBB8"/>
<dbReference type="PANTHER" id="PTHR30065:SF1">
    <property type="entry name" value="SURFACE PRESENTATION OF ANTIGENS PROTEIN SPAR"/>
    <property type="match status" value="1"/>
</dbReference>
<name>F8LBB8_9BACT</name>
<feature type="transmembrane region" description="Helical" evidence="7">
    <location>
        <begin position="140"/>
        <end position="159"/>
    </location>
</feature>
<dbReference type="GO" id="GO:0005886">
    <property type="term" value="C:plasma membrane"/>
    <property type="evidence" value="ECO:0007669"/>
    <property type="project" value="UniProtKB-SubCell"/>
</dbReference>
<keyword evidence="4 7" id="KW-0812">Transmembrane</keyword>
<keyword evidence="5 7" id="KW-1133">Transmembrane helix</keyword>
<keyword evidence="3" id="KW-1003">Cell membrane</keyword>
<feature type="transmembrane region" description="Helical" evidence="7">
    <location>
        <begin position="197"/>
        <end position="219"/>
    </location>
</feature>
<evidence type="ECO:0000256" key="6">
    <source>
        <dbReference type="ARBA" id="ARBA00023136"/>
    </source>
</evidence>
<evidence type="ECO:0000313" key="8">
    <source>
        <dbReference type="EMBL" id="CCB90782.1"/>
    </source>
</evidence>
<dbReference type="Pfam" id="PF01311">
    <property type="entry name" value="Bac_export_1"/>
    <property type="match status" value="1"/>
</dbReference>
<protein>
    <submittedName>
        <fullName evidence="8">Type III secretion integral inner membrane protein</fullName>
    </submittedName>
</protein>
<dbReference type="PANTHER" id="PTHR30065">
    <property type="entry name" value="FLAGELLAR BIOSYNTHETIC PROTEIN FLIR"/>
    <property type="match status" value="1"/>
</dbReference>
<dbReference type="GO" id="GO:0006605">
    <property type="term" value="P:protein targeting"/>
    <property type="evidence" value="ECO:0007669"/>
    <property type="project" value="InterPro"/>
</dbReference>
<keyword evidence="6 7" id="KW-0472">Membrane</keyword>
<comment type="similarity">
    <text evidence="2">Belongs to the FliR/MopE/SpaR family.</text>
</comment>
<evidence type="ECO:0000256" key="2">
    <source>
        <dbReference type="ARBA" id="ARBA00009772"/>
    </source>
</evidence>
<feature type="transmembrane region" description="Helical" evidence="7">
    <location>
        <begin position="20"/>
        <end position="42"/>
    </location>
</feature>
<evidence type="ECO:0000256" key="5">
    <source>
        <dbReference type="ARBA" id="ARBA00022989"/>
    </source>
</evidence>